<gene>
    <name evidence="1" type="ORF">Patl1_18139</name>
</gene>
<organism evidence="1 2">
    <name type="scientific">Pistacia atlantica</name>
    <dbReference type="NCBI Taxonomy" id="434234"/>
    <lineage>
        <taxon>Eukaryota</taxon>
        <taxon>Viridiplantae</taxon>
        <taxon>Streptophyta</taxon>
        <taxon>Embryophyta</taxon>
        <taxon>Tracheophyta</taxon>
        <taxon>Spermatophyta</taxon>
        <taxon>Magnoliopsida</taxon>
        <taxon>eudicotyledons</taxon>
        <taxon>Gunneridae</taxon>
        <taxon>Pentapetalae</taxon>
        <taxon>rosids</taxon>
        <taxon>malvids</taxon>
        <taxon>Sapindales</taxon>
        <taxon>Anacardiaceae</taxon>
        <taxon>Pistacia</taxon>
    </lineage>
</organism>
<comment type="caution">
    <text evidence="1">The sequence shown here is derived from an EMBL/GenBank/DDBJ whole genome shotgun (WGS) entry which is preliminary data.</text>
</comment>
<name>A0ACC1BYW3_9ROSI</name>
<reference evidence="2" key="1">
    <citation type="journal article" date="2023" name="G3 (Bethesda)">
        <title>Genome assembly and association tests identify interacting loci associated with vigor, precocity, and sex in interspecific pistachio rootstocks.</title>
        <authorList>
            <person name="Palmer W."/>
            <person name="Jacygrad E."/>
            <person name="Sagayaradj S."/>
            <person name="Cavanaugh K."/>
            <person name="Han R."/>
            <person name="Bertier L."/>
            <person name="Beede B."/>
            <person name="Kafkas S."/>
            <person name="Golino D."/>
            <person name="Preece J."/>
            <person name="Michelmore R."/>
        </authorList>
    </citation>
    <scope>NUCLEOTIDE SEQUENCE [LARGE SCALE GENOMIC DNA]</scope>
</reference>
<accession>A0ACC1BYW3</accession>
<evidence type="ECO:0000313" key="2">
    <source>
        <dbReference type="Proteomes" id="UP001164250"/>
    </source>
</evidence>
<dbReference type="EMBL" id="CM047898">
    <property type="protein sequence ID" value="KAJ0105176.1"/>
    <property type="molecule type" value="Genomic_DNA"/>
</dbReference>
<proteinExistence type="predicted"/>
<keyword evidence="2" id="KW-1185">Reference proteome</keyword>
<dbReference type="Proteomes" id="UP001164250">
    <property type="component" value="Chromosome 2"/>
</dbReference>
<sequence>MKEQKFYIDEETYKSILGVLKKAKMDSDVVALNHFHDRMVQENAAVGVVKKVANVVLGMDWCDKVEKELEDMKIELSDDFVISVMRELRNYPFKALSFFNWVGEYLGSEHNTIMYNAILRVLARYDSKEEFWSVVEVMKNVGHEMDMDTYIKISRQFHKCKMMEDALENPDLALVFRVAKKYEATGNFLSKPVYDGIHRSLTSVGRFDEAEKIVKVMKNAGYEPDNVTYSQLVFGLCKARRFEEACKVLDEMEENGCIPDIKTWTILIKGHCIANEVDQALMCFAKMVEKNIDADADLLEVLINGFLGQKRVKGAYELLVGMVEKARNKTLAIYI</sequence>
<protein>
    <submittedName>
        <fullName evidence="1">Uncharacterized protein</fullName>
    </submittedName>
</protein>
<evidence type="ECO:0000313" key="1">
    <source>
        <dbReference type="EMBL" id="KAJ0105176.1"/>
    </source>
</evidence>